<dbReference type="Proteomes" id="UP001241072">
    <property type="component" value="Unassembled WGS sequence"/>
</dbReference>
<reference evidence="1 2" key="1">
    <citation type="submission" date="2023-07" db="EMBL/GenBank/DDBJ databases">
        <title>Protaetiibacter sp. nov WY-16 isolated from soil.</title>
        <authorList>
            <person name="Liu B."/>
            <person name="Wan Y."/>
        </authorList>
    </citation>
    <scope>NUCLEOTIDE SEQUENCE [LARGE SCALE GENOMIC DNA]</scope>
    <source>
        <strain evidence="1 2">WY-16</strain>
    </source>
</reference>
<comment type="caution">
    <text evidence="1">The sequence shown here is derived from an EMBL/GenBank/DDBJ whole genome shotgun (WGS) entry which is preliminary data.</text>
</comment>
<dbReference type="RefSeq" id="WP_305001601.1">
    <property type="nucleotide sequence ID" value="NZ_JAUQUB010000001.1"/>
</dbReference>
<protein>
    <submittedName>
        <fullName evidence="1">Uncharacterized protein</fullName>
    </submittedName>
</protein>
<evidence type="ECO:0000313" key="2">
    <source>
        <dbReference type="Proteomes" id="UP001241072"/>
    </source>
</evidence>
<accession>A0ABT9BN24</accession>
<proteinExistence type="predicted"/>
<evidence type="ECO:0000313" key="1">
    <source>
        <dbReference type="EMBL" id="MDO7881186.1"/>
    </source>
</evidence>
<keyword evidence="2" id="KW-1185">Reference proteome</keyword>
<gene>
    <name evidence="1" type="ORF">Q5716_02985</name>
</gene>
<dbReference type="EMBL" id="JAUQUB010000001">
    <property type="protein sequence ID" value="MDO7881186.1"/>
    <property type="molecule type" value="Genomic_DNA"/>
</dbReference>
<sequence>MRWDSLFDDLESQLERELTAEELDLEREDERLRLARLGMRDRLLAAGGNAVVLHLGVGHHRVRIADVGRDWAAVDAEGPPAWSGIVPLGSVDSVGMPAVLARSTLGGGPLADGGGSGQPSLTERLGLGFVLRDLARRRRFVRIETASGMLAGTIDRVGRDHLDLAVHPPDAPRRESAVSEVRLIPLEQVQLVRLA</sequence>
<organism evidence="1 2">
    <name type="scientific">Antiquaquibacter soli</name>
    <dbReference type="NCBI Taxonomy" id="3064523"/>
    <lineage>
        <taxon>Bacteria</taxon>
        <taxon>Bacillati</taxon>
        <taxon>Actinomycetota</taxon>
        <taxon>Actinomycetes</taxon>
        <taxon>Micrococcales</taxon>
        <taxon>Microbacteriaceae</taxon>
        <taxon>Antiquaquibacter</taxon>
    </lineage>
</organism>
<name>A0ABT9BN24_9MICO</name>